<dbReference type="PANTHER" id="PTHR45766">
    <property type="entry name" value="DNA ANNEALING HELICASE AND ENDONUCLEASE ZRANB3 FAMILY MEMBER"/>
    <property type="match status" value="1"/>
</dbReference>
<accession>A0A6C0FA39</accession>
<evidence type="ECO:0000256" key="2">
    <source>
        <dbReference type="SAM" id="MobiDB-lite"/>
    </source>
</evidence>
<evidence type="ECO:0000256" key="1">
    <source>
        <dbReference type="ARBA" id="ARBA00022801"/>
    </source>
</evidence>
<dbReference type="GO" id="GO:0003677">
    <property type="term" value="F:DNA binding"/>
    <property type="evidence" value="ECO:0007669"/>
    <property type="project" value="InterPro"/>
</dbReference>
<dbReference type="InterPro" id="IPR006935">
    <property type="entry name" value="Helicase/UvrB_N"/>
</dbReference>
<dbReference type="InterPro" id="IPR027417">
    <property type="entry name" value="P-loop_NTPase"/>
</dbReference>
<dbReference type="InterPro" id="IPR014001">
    <property type="entry name" value="Helicase_ATP-bd"/>
</dbReference>
<name>A0A6C0FA39_9ZZZZ</name>
<keyword evidence="1" id="KW-0378">Hydrolase</keyword>
<dbReference type="GO" id="GO:0016787">
    <property type="term" value="F:hydrolase activity"/>
    <property type="evidence" value="ECO:0007669"/>
    <property type="project" value="UniProtKB-KW"/>
</dbReference>
<dbReference type="GO" id="GO:0043596">
    <property type="term" value="C:nuclear replication fork"/>
    <property type="evidence" value="ECO:0007669"/>
    <property type="project" value="TreeGrafter"/>
</dbReference>
<dbReference type="EMBL" id="MN739029">
    <property type="protein sequence ID" value="QHT36025.1"/>
    <property type="molecule type" value="Genomic_DNA"/>
</dbReference>
<feature type="domain" description="Helicase ATP-binding" evidence="3">
    <location>
        <begin position="222"/>
        <end position="466"/>
    </location>
</feature>
<protein>
    <recommendedName>
        <fullName evidence="3">Helicase ATP-binding domain-containing protein</fullName>
    </recommendedName>
</protein>
<reference evidence="4" key="1">
    <citation type="journal article" date="2020" name="Nature">
        <title>Giant virus diversity and host interactions through global metagenomics.</title>
        <authorList>
            <person name="Schulz F."/>
            <person name="Roux S."/>
            <person name="Paez-Espino D."/>
            <person name="Jungbluth S."/>
            <person name="Walsh D.A."/>
            <person name="Denef V.J."/>
            <person name="McMahon K.D."/>
            <person name="Konstantinidis K.T."/>
            <person name="Eloe-Fadrosh E.A."/>
            <person name="Kyrpides N.C."/>
            <person name="Woyke T."/>
        </authorList>
    </citation>
    <scope>NUCLEOTIDE SEQUENCE</scope>
    <source>
        <strain evidence="4">GVMAG-M-3300009182-46</strain>
    </source>
</reference>
<dbReference type="PANTHER" id="PTHR45766:SF6">
    <property type="entry name" value="SWI_SNF-RELATED MATRIX-ASSOCIATED ACTIN-DEPENDENT REGULATOR OF CHROMATIN SUBFAMILY A-LIKE PROTEIN 1"/>
    <property type="match status" value="1"/>
</dbReference>
<dbReference type="GO" id="GO:0005524">
    <property type="term" value="F:ATP binding"/>
    <property type="evidence" value="ECO:0007669"/>
    <property type="project" value="InterPro"/>
</dbReference>
<dbReference type="GO" id="GO:0031297">
    <property type="term" value="P:replication fork processing"/>
    <property type="evidence" value="ECO:0007669"/>
    <property type="project" value="TreeGrafter"/>
</dbReference>
<proteinExistence type="predicted"/>
<dbReference type="GO" id="GO:0006281">
    <property type="term" value="P:DNA repair"/>
    <property type="evidence" value="ECO:0007669"/>
    <property type="project" value="TreeGrafter"/>
</dbReference>
<evidence type="ECO:0000313" key="4">
    <source>
        <dbReference type="EMBL" id="QHT36025.1"/>
    </source>
</evidence>
<feature type="compositionally biased region" description="Basic and acidic residues" evidence="2">
    <location>
        <begin position="1000"/>
        <end position="1014"/>
    </location>
</feature>
<dbReference type="AlphaFoldDB" id="A0A6C0FA39"/>
<feature type="region of interest" description="Disordered" evidence="2">
    <location>
        <begin position="989"/>
        <end position="1014"/>
    </location>
</feature>
<dbReference type="SMART" id="SM00487">
    <property type="entry name" value="DEXDc"/>
    <property type="match status" value="1"/>
</dbReference>
<dbReference type="InterPro" id="IPR002464">
    <property type="entry name" value="DNA/RNA_helicase_DEAH_CS"/>
</dbReference>
<dbReference type="Pfam" id="PF04851">
    <property type="entry name" value="ResIII"/>
    <property type="match status" value="1"/>
</dbReference>
<dbReference type="PROSITE" id="PS00690">
    <property type="entry name" value="DEAH_ATP_HELICASE"/>
    <property type="match status" value="1"/>
</dbReference>
<dbReference type="PROSITE" id="PS51192">
    <property type="entry name" value="HELICASE_ATP_BIND_1"/>
    <property type="match status" value="1"/>
</dbReference>
<dbReference type="Gene3D" id="3.40.50.300">
    <property type="entry name" value="P-loop containing nucleotide triphosphate hydrolases"/>
    <property type="match status" value="2"/>
</dbReference>
<sequence>MNPLGLYTEQLAIKPTDLECRPVNVNIGGPDIIDERGEEYNDDDFKERLKKSRMKKVSVKESMGIGRATIDIGKETEISAKPRKIRKLTEASLRGLEEGQEAAAEEDEFTIELPTTSRATARKRRTTKVERGTERFGPGSMIQIGDVPLSKRFPKPKPPVNIISSNYYLNNREIFVNFINDLFEPYRQELLDDEAGISCENIGNQSKDFSLLTHQKIVRDYLNLYTPYRGLLLYHGLGSGKTCTSIAIAEGMKSGKQVIIMTPASLKRNYIEEIKKCGDVIYKKNNYWEWISTETNPEALDTLASVLGLSKQYVKRRRGAWLINVSNQEGLKSNYDVLTAEQKASLEEQQDEMIQNKYKFISYNGLRSERLREMTENYTVNLFDNAVVIIDEAHNFISRIVNKISKEKAQEVDKRGQKRGMASALSLKLYEFLLSASNARVVLLSGTPIINYPNEIAILFNILRGYIKTWNFPLDVKTSAKINSETLSTILERERVLDYISYSPASKVLTVTRNPFGFMNKTDARKGYQGVEGVSIGGLDERGQISDESFEQNIIRILRQNDISVLPTGITVQVNKALPDKLDDFILWFIDGQTNKVKNVELFKRRIIGLTSYFRSAQEGLMPSFNKAGDFHVIKIPMSDYQFGVYEQARQQERKIEKNSKMKKGKIDKDGIYKEPSSTYRIFSRLYCNFVMPKAIGRPLPGDGKIENIEAALQEVEDQHDDVDFTGEGEVEGDEIIDEFGDRSYQEKIKAAVEQLSEHSAEYLSKEGLEVYSRKYLHILDNIQDPEYQGLHLVYSQFRTLEGIGIFTMVLIQNGFAQFKIKKNSLGAWEIDMQEKDLGKPTFALYTGTESAEEKEIIRNIYNGDWGLVKEPAIVDRLKQMSSNNNMGQIIKVFMITASGSEGINLRNTRYVHIMEPYWHPVRVEQVVGRARRICSHQGLPKALQTVEVFLYLMTFTPEQIASDASIELKRQDRSKRLYMVNPGKKLALEEGKEEEGEKGEEKQSSAKKAEREELQYVPFTSDEALFEISTIKEEVSSNLTKAIKEASIDCAVHARAGSGENLVCLNFGNPTSEKFSYTPSISADETDKIAAINKRTIDWEAVEIELNGKKYILRKGTEEVYDFDSVQIALENGRSQPILMGYLTEEDGEYVFTAK</sequence>
<organism evidence="4">
    <name type="scientific">viral metagenome</name>
    <dbReference type="NCBI Taxonomy" id="1070528"/>
    <lineage>
        <taxon>unclassified sequences</taxon>
        <taxon>metagenomes</taxon>
        <taxon>organismal metagenomes</taxon>
    </lineage>
</organism>
<dbReference type="SUPFAM" id="SSF52540">
    <property type="entry name" value="P-loop containing nucleoside triphosphate hydrolases"/>
    <property type="match status" value="2"/>
</dbReference>
<evidence type="ECO:0000259" key="3">
    <source>
        <dbReference type="PROSITE" id="PS51192"/>
    </source>
</evidence>